<dbReference type="SUPFAM" id="SSF55394">
    <property type="entry name" value="Bactericidal permeability-increasing protein, BPI"/>
    <property type="match status" value="1"/>
</dbReference>
<dbReference type="WBParaSite" id="DME_0000877901-mRNA-1">
    <property type="protein sequence ID" value="DME_0000877901-mRNA-1"/>
    <property type="gene ID" value="DME_0000877901"/>
</dbReference>
<dbReference type="EMBL" id="UYYG01000073">
    <property type="protein sequence ID" value="VDN52697.1"/>
    <property type="molecule type" value="Genomic_DNA"/>
</dbReference>
<evidence type="ECO:0000313" key="2">
    <source>
        <dbReference type="Proteomes" id="UP000038040"/>
    </source>
</evidence>
<dbReference type="OrthoDB" id="10255543at2759"/>
<dbReference type="Proteomes" id="UP000038040">
    <property type="component" value="Unplaced"/>
</dbReference>
<protein>
    <submittedName>
        <fullName evidence="4">BPI1 domain-containing protein</fullName>
    </submittedName>
</protein>
<dbReference type="PANTHER" id="PTHR10504:SF131">
    <property type="entry name" value="BPI2 DOMAIN-CONTAINING PROTEIN"/>
    <property type="match status" value="1"/>
</dbReference>
<organism evidence="2 4">
    <name type="scientific">Dracunculus medinensis</name>
    <name type="common">Guinea worm</name>
    <dbReference type="NCBI Taxonomy" id="318479"/>
    <lineage>
        <taxon>Eukaryota</taxon>
        <taxon>Metazoa</taxon>
        <taxon>Ecdysozoa</taxon>
        <taxon>Nematoda</taxon>
        <taxon>Chromadorea</taxon>
        <taxon>Rhabditida</taxon>
        <taxon>Spirurina</taxon>
        <taxon>Dracunculoidea</taxon>
        <taxon>Dracunculidae</taxon>
        <taxon>Dracunculus</taxon>
    </lineage>
</organism>
<gene>
    <name evidence="1" type="ORF">DME_LOCUS2670</name>
</gene>
<dbReference type="Gene3D" id="3.15.10.10">
    <property type="entry name" value="Bactericidal permeability-increasing protein, domain 1"/>
    <property type="match status" value="1"/>
</dbReference>
<accession>A0A0N4ULT8</accession>
<evidence type="ECO:0000313" key="4">
    <source>
        <dbReference type="WBParaSite" id="DME_0000877901-mRNA-1"/>
    </source>
</evidence>
<evidence type="ECO:0000313" key="3">
    <source>
        <dbReference type="Proteomes" id="UP000274756"/>
    </source>
</evidence>
<dbReference type="GO" id="GO:0008289">
    <property type="term" value="F:lipid binding"/>
    <property type="evidence" value="ECO:0007669"/>
    <property type="project" value="InterPro"/>
</dbReference>
<dbReference type="GO" id="GO:0005615">
    <property type="term" value="C:extracellular space"/>
    <property type="evidence" value="ECO:0007669"/>
    <property type="project" value="TreeGrafter"/>
</dbReference>
<reference evidence="1 3" key="2">
    <citation type="submission" date="2018-11" db="EMBL/GenBank/DDBJ databases">
        <authorList>
            <consortium name="Pathogen Informatics"/>
        </authorList>
    </citation>
    <scope>NUCLEOTIDE SEQUENCE [LARGE SCALE GENOMIC DNA]</scope>
</reference>
<keyword evidence="3" id="KW-1185">Reference proteome</keyword>
<dbReference type="InterPro" id="IPR032942">
    <property type="entry name" value="BPI/LBP/Plunc"/>
</dbReference>
<dbReference type="STRING" id="318479.A0A0N4ULT8"/>
<name>A0A0N4ULT8_DRAME</name>
<dbReference type="Proteomes" id="UP000274756">
    <property type="component" value="Unassembled WGS sequence"/>
</dbReference>
<dbReference type="PANTHER" id="PTHR10504">
    <property type="entry name" value="BACTERICIDAL PERMEABILITY-INCREASING BPI PROTEIN-RELATED"/>
    <property type="match status" value="1"/>
</dbReference>
<sequence>MILELPGVKIRLTKWGAEEVKNVGVKVLGEEISQLKGFRFLHSFAERGIVGRVLLYDVMVLHYSPPQFDSLNFYPPSYVILQLERMDIALFFLFFRTLYRDYRLTGRFVSDVGLITTSGSVVGEIRQMSVKLTTDFKAAPDGLMQVKVNAEHIVVECANNIAYSHFSINVDGPLSGLIRMIEVNF</sequence>
<reference evidence="4" key="1">
    <citation type="submission" date="2017-02" db="UniProtKB">
        <authorList>
            <consortium name="WormBaseParasite"/>
        </authorList>
    </citation>
    <scope>IDENTIFICATION</scope>
</reference>
<dbReference type="AlphaFoldDB" id="A0A0N4ULT8"/>
<dbReference type="InterPro" id="IPR017943">
    <property type="entry name" value="Bactericidal_perm-incr_a/b_dom"/>
</dbReference>
<proteinExistence type="predicted"/>
<evidence type="ECO:0000313" key="1">
    <source>
        <dbReference type="EMBL" id="VDN52697.1"/>
    </source>
</evidence>